<comment type="caution">
    <text evidence="1">The sequence shown here is derived from an EMBL/GenBank/DDBJ whole genome shotgun (WGS) entry which is preliminary data.</text>
</comment>
<sequence>MKTLYLLRHAKSSWDDPSLGDHERPLNERGIKDGPKMGKWLSDNLEAPQLILCSDSVRTRQTIAPIMEAWQLPADRLKLDSRLYHAHSTALWKLVRECDASIDRLLLVGHNPGLTDFANRLSPQFRTENIPTCGFVAVSFAVEDWQQAREDEATFETYQYPKNL</sequence>
<dbReference type="SUPFAM" id="SSF53254">
    <property type="entry name" value="Phosphoglycerate mutase-like"/>
    <property type="match status" value="1"/>
</dbReference>
<organism evidence="1 2">
    <name type="scientific">Cesiribacter andamanensis AMV16</name>
    <dbReference type="NCBI Taxonomy" id="1279009"/>
    <lineage>
        <taxon>Bacteria</taxon>
        <taxon>Pseudomonadati</taxon>
        <taxon>Bacteroidota</taxon>
        <taxon>Cytophagia</taxon>
        <taxon>Cytophagales</taxon>
        <taxon>Cesiribacteraceae</taxon>
        <taxon>Cesiribacter</taxon>
    </lineage>
</organism>
<evidence type="ECO:0000313" key="1">
    <source>
        <dbReference type="EMBL" id="EMR01485.1"/>
    </source>
</evidence>
<name>M7NI52_9BACT</name>
<dbReference type="eggNOG" id="COG2062">
    <property type="taxonomic scope" value="Bacteria"/>
</dbReference>
<gene>
    <name evidence="1" type="ORF">ADICEAN_03394</name>
</gene>
<dbReference type="PANTHER" id="PTHR47623:SF1">
    <property type="entry name" value="OS09G0287300 PROTEIN"/>
    <property type="match status" value="1"/>
</dbReference>
<evidence type="ECO:0000313" key="2">
    <source>
        <dbReference type="Proteomes" id="UP000011910"/>
    </source>
</evidence>
<protein>
    <submittedName>
        <fullName evidence="1">Phosphohistidine phosphatase</fullName>
    </submittedName>
</protein>
<dbReference type="OrthoDB" id="9810154at2"/>
<dbReference type="SMART" id="SM00855">
    <property type="entry name" value="PGAM"/>
    <property type="match status" value="1"/>
</dbReference>
<dbReference type="Pfam" id="PF00300">
    <property type="entry name" value="His_Phos_1"/>
    <property type="match status" value="1"/>
</dbReference>
<proteinExistence type="predicted"/>
<keyword evidence="2" id="KW-1185">Reference proteome</keyword>
<dbReference type="STRING" id="1279009.ADICEAN_03394"/>
<accession>M7NI52</accession>
<dbReference type="Gene3D" id="3.40.50.1240">
    <property type="entry name" value="Phosphoglycerate mutase-like"/>
    <property type="match status" value="1"/>
</dbReference>
<dbReference type="InterPro" id="IPR029033">
    <property type="entry name" value="His_PPase_superfam"/>
</dbReference>
<dbReference type="InterPro" id="IPR013078">
    <property type="entry name" value="His_Pase_superF_clade-1"/>
</dbReference>
<dbReference type="RefSeq" id="WP_009196777.1">
    <property type="nucleotide sequence ID" value="NZ_AODQ01000112.1"/>
</dbReference>
<dbReference type="PANTHER" id="PTHR47623">
    <property type="entry name" value="OS09G0287300 PROTEIN"/>
    <property type="match status" value="1"/>
</dbReference>
<dbReference type="CDD" id="cd07067">
    <property type="entry name" value="HP_PGM_like"/>
    <property type="match status" value="1"/>
</dbReference>
<dbReference type="EMBL" id="AODQ01000112">
    <property type="protein sequence ID" value="EMR01485.1"/>
    <property type="molecule type" value="Genomic_DNA"/>
</dbReference>
<reference evidence="1 2" key="1">
    <citation type="journal article" date="2013" name="Genome Announc.">
        <title>Draft Genome Sequence of Cesiribacter andamanensis Strain AMV16T, Isolated from a Soil Sample from a Mud Volcano in the Andaman Islands, India.</title>
        <authorList>
            <person name="Shivaji S."/>
            <person name="Ara S."/>
            <person name="Begum Z."/>
            <person name="Srinivas T.N."/>
            <person name="Singh A."/>
            <person name="Kumar Pinnaka A."/>
        </authorList>
    </citation>
    <scope>NUCLEOTIDE SEQUENCE [LARGE SCALE GENOMIC DNA]</scope>
    <source>
        <strain evidence="1 2">AMV16</strain>
    </source>
</reference>
<dbReference type="AlphaFoldDB" id="M7NI52"/>
<dbReference type="Proteomes" id="UP000011910">
    <property type="component" value="Unassembled WGS sequence"/>
</dbReference>